<evidence type="ECO:0000259" key="2">
    <source>
        <dbReference type="Pfam" id="PF18932"/>
    </source>
</evidence>
<feature type="domain" description="DUF5681" evidence="2">
    <location>
        <begin position="17"/>
        <end position="94"/>
    </location>
</feature>
<accession>A0A2R8AI70</accession>
<keyword evidence="4" id="KW-1185">Reference proteome</keyword>
<protein>
    <recommendedName>
        <fullName evidence="2">DUF5681 domain-containing protein</fullName>
    </recommendedName>
</protein>
<evidence type="ECO:0000313" key="4">
    <source>
        <dbReference type="Proteomes" id="UP000244911"/>
    </source>
</evidence>
<dbReference type="Pfam" id="PF18932">
    <property type="entry name" value="DUF5681"/>
    <property type="match status" value="1"/>
</dbReference>
<reference evidence="3 4" key="1">
    <citation type="submission" date="2018-03" db="EMBL/GenBank/DDBJ databases">
        <authorList>
            <person name="Keele B.F."/>
        </authorList>
    </citation>
    <scope>NUCLEOTIDE SEQUENCE [LARGE SCALE GENOMIC DNA]</scope>
    <source>
        <strain evidence="3 4">CECT 8811</strain>
    </source>
</reference>
<dbReference type="EMBL" id="OMOI01000001">
    <property type="protein sequence ID" value="SPF75718.1"/>
    <property type="molecule type" value="Genomic_DNA"/>
</dbReference>
<proteinExistence type="predicted"/>
<evidence type="ECO:0000256" key="1">
    <source>
        <dbReference type="SAM" id="MobiDB-lite"/>
    </source>
</evidence>
<organism evidence="3 4">
    <name type="scientific">Aliiroseovarius pelagivivens</name>
    <dbReference type="NCBI Taxonomy" id="1639690"/>
    <lineage>
        <taxon>Bacteria</taxon>
        <taxon>Pseudomonadati</taxon>
        <taxon>Pseudomonadota</taxon>
        <taxon>Alphaproteobacteria</taxon>
        <taxon>Rhodobacterales</taxon>
        <taxon>Paracoccaceae</taxon>
        <taxon>Aliiroseovarius</taxon>
    </lineage>
</organism>
<dbReference type="InterPro" id="IPR043736">
    <property type="entry name" value="DUF5681"/>
</dbReference>
<dbReference type="AlphaFoldDB" id="A0A2R8AI70"/>
<gene>
    <name evidence="3" type="ORF">ALP8811_00712</name>
</gene>
<feature type="region of interest" description="Disordered" evidence="1">
    <location>
        <begin position="1"/>
        <end position="40"/>
    </location>
</feature>
<name>A0A2R8AI70_9RHOB</name>
<sequence length="135" mass="14976">MSKDRDDYEIGYGKPPKSTRFKKGQSGNAKGRPKGSRNFATDLDEVLKAKMTVNENGKPRKVSAQQAALMRLREKALNGEIRALDRLLSMADERSADKEAQNKERHLSSDEVDILERFVNVHAVASSAEGQSDGE</sequence>
<dbReference type="RefSeq" id="WP_108855792.1">
    <property type="nucleotide sequence ID" value="NZ_OMOI01000001.1"/>
</dbReference>
<dbReference type="Proteomes" id="UP000244911">
    <property type="component" value="Unassembled WGS sequence"/>
</dbReference>
<dbReference type="OrthoDB" id="2086138at2"/>
<evidence type="ECO:0000313" key="3">
    <source>
        <dbReference type="EMBL" id="SPF75718.1"/>
    </source>
</evidence>